<comment type="caution">
    <text evidence="2">The sequence shown here is derived from an EMBL/GenBank/DDBJ whole genome shotgun (WGS) entry which is preliminary data.</text>
</comment>
<dbReference type="InterPro" id="IPR002156">
    <property type="entry name" value="RNaseH_domain"/>
</dbReference>
<evidence type="ECO:0000313" key="3">
    <source>
        <dbReference type="Proteomes" id="UP000683360"/>
    </source>
</evidence>
<dbReference type="PROSITE" id="PS50879">
    <property type="entry name" value="RNASE_H_1"/>
    <property type="match status" value="1"/>
</dbReference>
<dbReference type="InterPro" id="IPR036397">
    <property type="entry name" value="RNaseH_sf"/>
</dbReference>
<dbReference type="AlphaFoldDB" id="A0A8S3SL40"/>
<dbReference type="GO" id="GO:0003676">
    <property type="term" value="F:nucleic acid binding"/>
    <property type="evidence" value="ECO:0007669"/>
    <property type="project" value="InterPro"/>
</dbReference>
<dbReference type="InterPro" id="IPR008042">
    <property type="entry name" value="Retrotrans_Pao"/>
</dbReference>
<dbReference type="OrthoDB" id="10067762at2759"/>
<evidence type="ECO:0000313" key="2">
    <source>
        <dbReference type="EMBL" id="CAG2221093.1"/>
    </source>
</evidence>
<organism evidence="2 3">
    <name type="scientific">Mytilus edulis</name>
    <name type="common">Blue mussel</name>
    <dbReference type="NCBI Taxonomy" id="6550"/>
    <lineage>
        <taxon>Eukaryota</taxon>
        <taxon>Metazoa</taxon>
        <taxon>Spiralia</taxon>
        <taxon>Lophotrochozoa</taxon>
        <taxon>Mollusca</taxon>
        <taxon>Bivalvia</taxon>
        <taxon>Autobranchia</taxon>
        <taxon>Pteriomorphia</taxon>
        <taxon>Mytilida</taxon>
        <taxon>Mytiloidea</taxon>
        <taxon>Mytilidae</taxon>
        <taxon>Mytilinae</taxon>
        <taxon>Mytilus</taxon>
    </lineage>
</organism>
<dbReference type="Pfam" id="PF05380">
    <property type="entry name" value="Peptidase_A17"/>
    <property type="match status" value="1"/>
</dbReference>
<dbReference type="EMBL" id="CAJPWZ010001674">
    <property type="protein sequence ID" value="CAG2221093.1"/>
    <property type="molecule type" value="Genomic_DNA"/>
</dbReference>
<dbReference type="GO" id="GO:0004523">
    <property type="term" value="F:RNA-DNA hybrid ribonuclease activity"/>
    <property type="evidence" value="ECO:0007669"/>
    <property type="project" value="InterPro"/>
</dbReference>
<dbReference type="InterPro" id="IPR012337">
    <property type="entry name" value="RNaseH-like_sf"/>
</dbReference>
<evidence type="ECO:0000259" key="1">
    <source>
        <dbReference type="PROSITE" id="PS50879"/>
    </source>
</evidence>
<gene>
    <name evidence="2" type="ORF">MEDL_34518</name>
</gene>
<proteinExistence type="predicted"/>
<keyword evidence="3" id="KW-1185">Reference proteome</keyword>
<name>A0A8S3SL40_MYTED</name>
<dbReference type="Pfam" id="PF00075">
    <property type="entry name" value="RNase_H"/>
    <property type="match status" value="1"/>
</dbReference>
<dbReference type="Proteomes" id="UP000683360">
    <property type="component" value="Unassembled WGS sequence"/>
</dbReference>
<sequence length="616" mass="70164">MTLLYIEQNYQEEIGHDIHITPMGKALCQSVEMEKETGININLIEPEFTYRLGETSRTKTTPSYWNRLGSSKSRTSEQKKLCITVMTKLIGNTANDQATAYTDGSCMGNPGPCGAGAIIYTEDSRPAIRLHRPVAQRGSILLAELVAIVMVLEFCILERLHNTITTLKIFSDSQSAVGLLTLNWAPKSYIDVIRDIKEHIEDLRTKGMEICILWTPGHANIQGNDEADLLAKQAAEEATQLLPKNNIITLQDVKQGAHKSVMQKWQRRWELSDTGRDLFDITPNVKNIPIFDFPSKEIFSILIQLRTGYTTLNYYKQRTGQDTTDLCSCGIKETQQHYLTECPNYESYREEMYHQITKEIGIRKINTCTLLGRLDHENTEEYKRKLEIISAFISKTGRFDLPEHPQPQSKPSTSTELVLHVFTDASPKAYGAAAYLSNENETTLVMAKTRVAPVKCLTLPQLELMAAIIGARLAAHLHSTLNYPKIVFWSDSSIVLHWLTSTKTLKRFIANRVKEITELTHPYKWRYCPTDNNPADLLTRGLTIEQFDQSILWRKGPHWLTDSTKWPELNSATNTVLTSLVDDRENEEELDNLNMTHQNSLSSIKTYWIFRTMDLT</sequence>
<dbReference type="SUPFAM" id="SSF53098">
    <property type="entry name" value="Ribonuclease H-like"/>
    <property type="match status" value="2"/>
</dbReference>
<feature type="domain" description="RNase H type-1" evidence="1">
    <location>
        <begin position="94"/>
        <end position="236"/>
    </location>
</feature>
<dbReference type="PANTHER" id="PTHR47331">
    <property type="entry name" value="PHD-TYPE DOMAIN-CONTAINING PROTEIN"/>
    <property type="match status" value="1"/>
</dbReference>
<accession>A0A8S3SL40</accession>
<dbReference type="CDD" id="cd09276">
    <property type="entry name" value="Rnase_HI_RT_non_LTR"/>
    <property type="match status" value="1"/>
</dbReference>
<dbReference type="Gene3D" id="3.30.420.10">
    <property type="entry name" value="Ribonuclease H-like superfamily/Ribonuclease H"/>
    <property type="match status" value="2"/>
</dbReference>
<protein>
    <recommendedName>
        <fullName evidence="1">RNase H type-1 domain-containing protein</fullName>
    </recommendedName>
</protein>
<reference evidence="2" key="1">
    <citation type="submission" date="2021-03" db="EMBL/GenBank/DDBJ databases">
        <authorList>
            <person name="Bekaert M."/>
        </authorList>
    </citation>
    <scope>NUCLEOTIDE SEQUENCE</scope>
</reference>